<dbReference type="AlphaFoldDB" id="A0A9P6CNR2"/>
<name>A0A9P6CNR2_9AGAR</name>
<keyword evidence="1" id="KW-0677">Repeat</keyword>
<evidence type="ECO:0000256" key="1">
    <source>
        <dbReference type="ARBA" id="ARBA00022737"/>
    </source>
</evidence>
<accession>A0A9P6CNR2</accession>
<protein>
    <recommendedName>
        <fullName evidence="2">Nephrocystin 3-like N-terminal domain-containing protein</fullName>
    </recommendedName>
</protein>
<keyword evidence="4" id="KW-1185">Reference proteome</keyword>
<dbReference type="InterPro" id="IPR056884">
    <property type="entry name" value="NPHP3-like_N"/>
</dbReference>
<evidence type="ECO:0000313" key="4">
    <source>
        <dbReference type="Proteomes" id="UP000807469"/>
    </source>
</evidence>
<evidence type="ECO:0000313" key="3">
    <source>
        <dbReference type="EMBL" id="KAF9473137.1"/>
    </source>
</evidence>
<dbReference type="OrthoDB" id="163438at2759"/>
<feature type="domain" description="Nephrocystin 3-like N-terminal" evidence="2">
    <location>
        <begin position="75"/>
        <end position="236"/>
    </location>
</feature>
<evidence type="ECO:0000259" key="2">
    <source>
        <dbReference type="Pfam" id="PF24883"/>
    </source>
</evidence>
<comment type="caution">
    <text evidence="3">The sequence shown here is derived from an EMBL/GenBank/DDBJ whole genome shotgun (WGS) entry which is preliminary data.</text>
</comment>
<dbReference type="Gene3D" id="3.40.50.300">
    <property type="entry name" value="P-loop containing nucleotide triphosphate hydrolases"/>
    <property type="match status" value="1"/>
</dbReference>
<sequence length="759" mass="86340">MPTCNDAHYFSHTSNSIINNPKITHVNGVAQFNKSERHGLKLLLDNITSGAFHDAAERCHPPRCHPHTRTAIRAEIMEWIRAPESKRKLILWMYGPAGSGKTAIAQSIAEECKSLGLLSASFFFSRTAAGRNYSGRLIATIAYQISRFLPEIEDRLFMAIEHDPAVFSRTLLTQIQTLLVEPLQFLPPTPNPIFVILDGVDECGPDGCAQSDMLNALGLVLPTLQHIPLLFLVASRPEYEIREVFEGPNLKSQVKRLALDNSYKPDDDIKLYLTSKFRDVYDKHHRIGSHLPSSWPAEKDIDRLLSKASGQFIFASTVVKFIDSPRHDPAERLDIILGLSAPGNETPFMQLDTLYHFIFSTVVCLPKVLEILTLLFLDGKSSINLSIKIIETLLGYDIYRALVDMHALISVPGPYDNISEPRLHHASLYDFLTDESRSRELYIDATKGHITLSRLWLKQIAMYPPSAHQPSLEDSLDKFNYHSEKSSPSEEILNDLDDFDLRGVLNKSSLETIYSAKWDRFFGSVQHQAGESSRIYLRLHGEFDAFFTERISRYPSTLRTYIPSILAFSSHLSEIFHILLHTIHDSEAEIEEIRQLDSALLDVEHHPGQTNQAFPTMFHDRSRFGNFYVNGENYVALVKQIVVIVFPKPGDSSSRLHVALNGLWNFGWFQRMLSYCSPDLGLAAFLSERTLQYNEHTDLCTFRARQNIARASLEYIERYGFPYFKHTHLPGINRCIVCEERNGAPRFHRPRTANLNLCL</sequence>
<dbReference type="Proteomes" id="UP000807469">
    <property type="component" value="Unassembled WGS sequence"/>
</dbReference>
<dbReference type="Pfam" id="PF24883">
    <property type="entry name" value="NPHP3_N"/>
    <property type="match status" value="1"/>
</dbReference>
<dbReference type="PANTHER" id="PTHR10039">
    <property type="entry name" value="AMELOGENIN"/>
    <property type="match status" value="1"/>
</dbReference>
<dbReference type="PANTHER" id="PTHR10039:SF14">
    <property type="entry name" value="NACHT DOMAIN-CONTAINING PROTEIN"/>
    <property type="match status" value="1"/>
</dbReference>
<dbReference type="InterPro" id="IPR027417">
    <property type="entry name" value="P-loop_NTPase"/>
</dbReference>
<proteinExistence type="predicted"/>
<dbReference type="SUPFAM" id="SSF52540">
    <property type="entry name" value="P-loop containing nucleoside triphosphate hydrolases"/>
    <property type="match status" value="1"/>
</dbReference>
<gene>
    <name evidence="3" type="ORF">BDN70DRAFT_886136</name>
</gene>
<dbReference type="EMBL" id="MU155467">
    <property type="protein sequence ID" value="KAF9473137.1"/>
    <property type="molecule type" value="Genomic_DNA"/>
</dbReference>
<reference evidence="3" key="1">
    <citation type="submission" date="2020-11" db="EMBL/GenBank/DDBJ databases">
        <authorList>
            <consortium name="DOE Joint Genome Institute"/>
            <person name="Ahrendt S."/>
            <person name="Riley R."/>
            <person name="Andreopoulos W."/>
            <person name="Labutti K."/>
            <person name="Pangilinan J."/>
            <person name="Ruiz-Duenas F.J."/>
            <person name="Barrasa J.M."/>
            <person name="Sanchez-Garcia M."/>
            <person name="Camarero S."/>
            <person name="Miyauchi S."/>
            <person name="Serrano A."/>
            <person name="Linde D."/>
            <person name="Babiker R."/>
            <person name="Drula E."/>
            <person name="Ayuso-Fernandez I."/>
            <person name="Pacheco R."/>
            <person name="Padilla G."/>
            <person name="Ferreira P."/>
            <person name="Barriuso J."/>
            <person name="Kellner H."/>
            <person name="Castanera R."/>
            <person name="Alfaro M."/>
            <person name="Ramirez L."/>
            <person name="Pisabarro A.G."/>
            <person name="Kuo A."/>
            <person name="Tritt A."/>
            <person name="Lipzen A."/>
            <person name="He G."/>
            <person name="Yan M."/>
            <person name="Ng V."/>
            <person name="Cullen D."/>
            <person name="Martin F."/>
            <person name="Rosso M.-N."/>
            <person name="Henrissat B."/>
            <person name="Hibbett D."/>
            <person name="Martinez A.T."/>
            <person name="Grigoriev I.V."/>
        </authorList>
    </citation>
    <scope>NUCLEOTIDE SEQUENCE</scope>
    <source>
        <strain evidence="3">CIRM-BRFM 674</strain>
    </source>
</reference>
<organism evidence="3 4">
    <name type="scientific">Pholiota conissans</name>
    <dbReference type="NCBI Taxonomy" id="109636"/>
    <lineage>
        <taxon>Eukaryota</taxon>
        <taxon>Fungi</taxon>
        <taxon>Dikarya</taxon>
        <taxon>Basidiomycota</taxon>
        <taxon>Agaricomycotina</taxon>
        <taxon>Agaricomycetes</taxon>
        <taxon>Agaricomycetidae</taxon>
        <taxon>Agaricales</taxon>
        <taxon>Agaricineae</taxon>
        <taxon>Strophariaceae</taxon>
        <taxon>Pholiota</taxon>
    </lineage>
</organism>